<dbReference type="Proteomes" id="UP001141327">
    <property type="component" value="Unassembled WGS sequence"/>
</dbReference>
<name>A0ABQ8UTC1_9EUKA</name>
<dbReference type="EMBL" id="JAPMOS010000007">
    <property type="protein sequence ID" value="KAJ4461583.1"/>
    <property type="molecule type" value="Genomic_DNA"/>
</dbReference>
<dbReference type="PANTHER" id="PTHR34724">
    <property type="entry name" value="OS12G0596101 PROTEIN"/>
    <property type="match status" value="1"/>
</dbReference>
<evidence type="ECO:0000313" key="1">
    <source>
        <dbReference type="EMBL" id="KAJ4461583.1"/>
    </source>
</evidence>
<dbReference type="PANTHER" id="PTHR34724:SF2">
    <property type="entry name" value="OS12G0596101 PROTEIN"/>
    <property type="match status" value="1"/>
</dbReference>
<proteinExistence type="predicted"/>
<organism evidence="1 2">
    <name type="scientific">Paratrimastix pyriformis</name>
    <dbReference type="NCBI Taxonomy" id="342808"/>
    <lineage>
        <taxon>Eukaryota</taxon>
        <taxon>Metamonada</taxon>
        <taxon>Preaxostyla</taxon>
        <taxon>Paratrimastigidae</taxon>
        <taxon>Paratrimastix</taxon>
    </lineage>
</organism>
<keyword evidence="2" id="KW-1185">Reference proteome</keyword>
<comment type="caution">
    <text evidence="1">The sequence shown here is derived from an EMBL/GenBank/DDBJ whole genome shotgun (WGS) entry which is preliminary data.</text>
</comment>
<reference evidence="1" key="1">
    <citation type="journal article" date="2022" name="bioRxiv">
        <title>Genomics of Preaxostyla Flagellates Illuminates Evolutionary Transitions and the Path Towards Mitochondrial Loss.</title>
        <authorList>
            <person name="Novak L.V.F."/>
            <person name="Treitli S.C."/>
            <person name="Pyrih J."/>
            <person name="Halakuc P."/>
            <person name="Pipaliya S.V."/>
            <person name="Vacek V."/>
            <person name="Brzon O."/>
            <person name="Soukal P."/>
            <person name="Eme L."/>
            <person name="Dacks J.B."/>
            <person name="Karnkowska A."/>
            <person name="Elias M."/>
            <person name="Hampl V."/>
        </authorList>
    </citation>
    <scope>NUCLEOTIDE SEQUENCE</scope>
    <source>
        <strain evidence="1">RCP-MX</strain>
    </source>
</reference>
<evidence type="ECO:0000313" key="2">
    <source>
        <dbReference type="Proteomes" id="UP001141327"/>
    </source>
</evidence>
<sequence>MRVSVVNLTPRIFRSKGLELKKGIPVGDGVTALIPHGNAEFEVIGDVTGGDGHITFICDEPSTDSFDFRFTINAWGKPECNVTSSSHLRADLTAHGANQVLTIEDFPEQIERDNLGRPLRVLGSAGMALGESGIVQPGERALEVRTNLVATQRFENPLVHINGVITTTISATTTTTVCANLFTRVTEEGTTTATIIPCTPMQAIINATICGEVTVPVTSTALVVPCEGEFSQTVLQESPNQTRTTSLVPVRILIQPVTTHIEAVLTSTVSAIMTTTVTTSPTQTVSVSDTITTTVSVPVATTVTGLPTHITIGGADEVPPPAQEGPPGYFRFEPLPKLAQYSRMCQRAKCRKCGKVTWSGCGEHIEEVMRGVPESRKCTCAEHDPEPCIIM</sequence>
<accession>A0ABQ8UTC1</accession>
<gene>
    <name evidence="1" type="ORF">PAPYR_2182</name>
</gene>
<protein>
    <submittedName>
        <fullName evidence="1">Uncharacterized protein</fullName>
    </submittedName>
</protein>